<protein>
    <recommendedName>
        <fullName evidence="5">GPI anchored protein</fullName>
    </recommendedName>
</protein>
<dbReference type="EMBL" id="ML742043">
    <property type="protein sequence ID" value="KAE8153112.1"/>
    <property type="molecule type" value="Genomic_DNA"/>
</dbReference>
<evidence type="ECO:0000256" key="1">
    <source>
        <dbReference type="SAM" id="MobiDB-lite"/>
    </source>
</evidence>
<feature type="compositionally biased region" description="Polar residues" evidence="1">
    <location>
        <begin position="64"/>
        <end position="81"/>
    </location>
</feature>
<name>A0A5N6U3H1_ASPAV</name>
<sequence>MQISIKSTAILLALLGSSVVHGTNLQQRQDFSSTDLGEATPTESGSVSASESATESASLPFFTGSGTDVPTPTQSGETGIPTSGSASPTGSSSGVSSSSAPTSGSASGTTSSDASTSTSTSTATETTSDSSSSSSGSSTGTSTSASASPSETDSGASALTYGGLLVVPAILGFAL</sequence>
<evidence type="ECO:0008006" key="5">
    <source>
        <dbReference type="Google" id="ProtNLM"/>
    </source>
</evidence>
<gene>
    <name evidence="3" type="ORF">BDV25DRAFT_42274</name>
</gene>
<dbReference type="Proteomes" id="UP000325780">
    <property type="component" value="Unassembled WGS sequence"/>
</dbReference>
<keyword evidence="4" id="KW-1185">Reference proteome</keyword>
<keyword evidence="2" id="KW-0732">Signal</keyword>
<organism evidence="3 4">
    <name type="scientific">Aspergillus avenaceus</name>
    <dbReference type="NCBI Taxonomy" id="36643"/>
    <lineage>
        <taxon>Eukaryota</taxon>
        <taxon>Fungi</taxon>
        <taxon>Dikarya</taxon>
        <taxon>Ascomycota</taxon>
        <taxon>Pezizomycotina</taxon>
        <taxon>Eurotiomycetes</taxon>
        <taxon>Eurotiomycetidae</taxon>
        <taxon>Eurotiales</taxon>
        <taxon>Aspergillaceae</taxon>
        <taxon>Aspergillus</taxon>
        <taxon>Aspergillus subgen. Circumdati</taxon>
    </lineage>
</organism>
<reference evidence="3 4" key="1">
    <citation type="submission" date="2019-04" db="EMBL/GenBank/DDBJ databases">
        <title>Friends and foes A comparative genomics study of 23 Aspergillus species from section Flavi.</title>
        <authorList>
            <consortium name="DOE Joint Genome Institute"/>
            <person name="Kjaerbolling I."/>
            <person name="Vesth T."/>
            <person name="Frisvad J.C."/>
            <person name="Nybo J.L."/>
            <person name="Theobald S."/>
            <person name="Kildgaard S."/>
            <person name="Isbrandt T."/>
            <person name="Kuo A."/>
            <person name="Sato A."/>
            <person name="Lyhne E.K."/>
            <person name="Kogle M.E."/>
            <person name="Wiebenga A."/>
            <person name="Kun R.S."/>
            <person name="Lubbers R.J."/>
            <person name="Makela M.R."/>
            <person name="Barry K."/>
            <person name="Chovatia M."/>
            <person name="Clum A."/>
            <person name="Daum C."/>
            <person name="Haridas S."/>
            <person name="He G."/>
            <person name="LaButti K."/>
            <person name="Lipzen A."/>
            <person name="Mondo S."/>
            <person name="Riley R."/>
            <person name="Salamov A."/>
            <person name="Simmons B.A."/>
            <person name="Magnuson J.K."/>
            <person name="Henrissat B."/>
            <person name="Mortensen U.H."/>
            <person name="Larsen T.O."/>
            <person name="Devries R.P."/>
            <person name="Grigoriev I.V."/>
            <person name="Machida M."/>
            <person name="Baker S.E."/>
            <person name="Andersen M.R."/>
        </authorList>
    </citation>
    <scope>NUCLEOTIDE SEQUENCE [LARGE SCALE GENOMIC DNA]</scope>
    <source>
        <strain evidence="3 4">IBT 18842</strain>
    </source>
</reference>
<evidence type="ECO:0000256" key="2">
    <source>
        <dbReference type="SAM" id="SignalP"/>
    </source>
</evidence>
<feature type="signal peptide" evidence="2">
    <location>
        <begin position="1"/>
        <end position="22"/>
    </location>
</feature>
<dbReference type="AlphaFoldDB" id="A0A5N6U3H1"/>
<dbReference type="OrthoDB" id="4510916at2759"/>
<accession>A0A5N6U3H1</accession>
<feature type="chain" id="PRO_5024824457" description="GPI anchored protein" evidence="2">
    <location>
        <begin position="23"/>
        <end position="175"/>
    </location>
</feature>
<evidence type="ECO:0000313" key="4">
    <source>
        <dbReference type="Proteomes" id="UP000325780"/>
    </source>
</evidence>
<feature type="region of interest" description="Disordered" evidence="1">
    <location>
        <begin position="31"/>
        <end position="160"/>
    </location>
</feature>
<feature type="compositionally biased region" description="Low complexity" evidence="1">
    <location>
        <begin position="82"/>
        <end position="155"/>
    </location>
</feature>
<evidence type="ECO:0000313" key="3">
    <source>
        <dbReference type="EMBL" id="KAE8153112.1"/>
    </source>
</evidence>
<proteinExistence type="predicted"/>
<feature type="compositionally biased region" description="Low complexity" evidence="1">
    <location>
        <begin position="43"/>
        <end position="58"/>
    </location>
</feature>